<dbReference type="AlphaFoldDB" id="A0A2S5DMN7"/>
<evidence type="ECO:0000256" key="1">
    <source>
        <dbReference type="SAM" id="MobiDB-lite"/>
    </source>
</evidence>
<dbReference type="Proteomes" id="UP000238655">
    <property type="component" value="Unassembled WGS sequence"/>
</dbReference>
<proteinExistence type="predicted"/>
<evidence type="ECO:0000313" key="2">
    <source>
        <dbReference type="EMBL" id="POZ80337.1"/>
    </source>
</evidence>
<organism evidence="2 4">
    <name type="scientific">Burkholderia contaminans</name>
    <dbReference type="NCBI Taxonomy" id="488447"/>
    <lineage>
        <taxon>Bacteria</taxon>
        <taxon>Pseudomonadati</taxon>
        <taxon>Pseudomonadota</taxon>
        <taxon>Betaproteobacteria</taxon>
        <taxon>Burkholderiales</taxon>
        <taxon>Burkholderiaceae</taxon>
        <taxon>Burkholderia</taxon>
        <taxon>Burkholderia cepacia complex</taxon>
    </lineage>
</organism>
<feature type="region of interest" description="Disordered" evidence="1">
    <location>
        <begin position="81"/>
        <end position="113"/>
    </location>
</feature>
<evidence type="ECO:0000313" key="3">
    <source>
        <dbReference type="EMBL" id="POZ80487.1"/>
    </source>
</evidence>
<gene>
    <name evidence="2" type="ORF">C3743_38405</name>
    <name evidence="3" type="ORF">C3743_39380</name>
</gene>
<reference evidence="2 4" key="1">
    <citation type="submission" date="2018-01" db="EMBL/GenBank/DDBJ databases">
        <title>Successful Treatment of Persistent Burkholderia cepacia Bacteremia with Ceftazidime-Avibactam.</title>
        <authorList>
            <person name="Tamma P."/>
            <person name="Fan Y."/>
            <person name="Bergman Y."/>
            <person name="Sick-Samuels A."/>
            <person name="Hsu A."/>
            <person name="Timp W."/>
            <person name="Simner P."/>
        </authorList>
    </citation>
    <scope>NUCLEOTIDE SEQUENCE [LARGE SCALE GENOMIC DNA]</scope>
    <source>
        <strain evidence="2 4">170816</strain>
    </source>
</reference>
<protein>
    <submittedName>
        <fullName evidence="2">Uncharacterized protein</fullName>
    </submittedName>
</protein>
<dbReference type="EMBL" id="PQVP01000004">
    <property type="protein sequence ID" value="POZ80337.1"/>
    <property type="molecule type" value="Genomic_DNA"/>
</dbReference>
<evidence type="ECO:0000313" key="4">
    <source>
        <dbReference type="Proteomes" id="UP000238655"/>
    </source>
</evidence>
<sequence>MTAVLSPFSRAQYAYAVCTTDPGSPKWFSHLHAARHHAIAPARACVGIHDGEFPPLTADIPMLRDAFEGAVLEIHQRQRRQIDGDVAERNPLCSRNLGGGQEQRAPGPARAQA</sequence>
<accession>A0A2S5DMN7</accession>
<dbReference type="EMBL" id="PQVP01000004">
    <property type="protein sequence ID" value="POZ80487.1"/>
    <property type="molecule type" value="Genomic_DNA"/>
</dbReference>
<name>A0A2S5DMN7_9BURK</name>
<comment type="caution">
    <text evidence="2">The sequence shown here is derived from an EMBL/GenBank/DDBJ whole genome shotgun (WGS) entry which is preliminary data.</text>
</comment>